<keyword evidence="2" id="KW-0442">Lipid degradation</keyword>
<dbReference type="SUPFAM" id="SSF53474">
    <property type="entry name" value="alpha/beta-Hydrolases"/>
    <property type="match status" value="1"/>
</dbReference>
<name>A0A7K1T9F3_9BACT</name>
<sequence>MASCANTRPTTATQSSPSLAAVASAEVRTEQLELVDSARHRAIPVALYWPNKGGSKTRLKAAIISHGYGGQHTGYSFIARNLVAHGYFVASIQHELPTDEPIPLVGTPQLVRRPNWERGVQNILFVRQELHHRYPRLDFSRLLLVGHSNGGDVSMLFAQEYPRLVQRVISLDNRRMPFPRARRPRILSLRSSDQVADSGVVHTLAEQRHFSSTVVTLPHTIHNDMWDGATAAQQQEINALISAFLEH</sequence>
<reference evidence="5 6" key="1">
    <citation type="submission" date="2019-12" db="EMBL/GenBank/DDBJ databases">
        <title>Hymenobacter sp. HMF4947 Genome sequencing and assembly.</title>
        <authorList>
            <person name="Kang H."/>
            <person name="Cha I."/>
            <person name="Kim H."/>
            <person name="Joh K."/>
        </authorList>
    </citation>
    <scope>NUCLEOTIDE SEQUENCE [LARGE SCALE GENOMIC DNA]</scope>
    <source>
        <strain evidence="5 6">HMF4947</strain>
    </source>
</reference>
<dbReference type="AlphaFoldDB" id="A0A7K1T9F3"/>
<dbReference type="InterPro" id="IPR029058">
    <property type="entry name" value="AB_hydrolase_fold"/>
</dbReference>
<evidence type="ECO:0000256" key="1">
    <source>
        <dbReference type="ARBA" id="ARBA00022801"/>
    </source>
</evidence>
<evidence type="ECO:0000256" key="2">
    <source>
        <dbReference type="ARBA" id="ARBA00022963"/>
    </source>
</evidence>
<protein>
    <submittedName>
        <fullName evidence="5">Alpha/beta hydrolase</fullName>
    </submittedName>
</protein>
<dbReference type="GO" id="GO:0003847">
    <property type="term" value="F:1-alkyl-2-acetylglycerophosphocholine esterase activity"/>
    <property type="evidence" value="ECO:0007669"/>
    <property type="project" value="TreeGrafter"/>
</dbReference>
<accession>A0A7K1T9F3</accession>
<evidence type="ECO:0000313" key="6">
    <source>
        <dbReference type="Proteomes" id="UP000441336"/>
    </source>
</evidence>
<evidence type="ECO:0000256" key="3">
    <source>
        <dbReference type="ARBA" id="ARBA00023098"/>
    </source>
</evidence>
<keyword evidence="3" id="KW-0443">Lipid metabolism</keyword>
<dbReference type="Gene3D" id="3.40.50.1820">
    <property type="entry name" value="alpha/beta hydrolase"/>
    <property type="match status" value="1"/>
</dbReference>
<feature type="domain" description="Serine aminopeptidase S33" evidence="4">
    <location>
        <begin position="62"/>
        <end position="169"/>
    </location>
</feature>
<dbReference type="InterPro" id="IPR022742">
    <property type="entry name" value="Hydrolase_4"/>
</dbReference>
<dbReference type="EMBL" id="WQKZ01000001">
    <property type="protein sequence ID" value="MVN75037.1"/>
    <property type="molecule type" value="Genomic_DNA"/>
</dbReference>
<dbReference type="PANTHER" id="PTHR10272">
    <property type="entry name" value="PLATELET-ACTIVATING FACTOR ACETYLHYDROLASE"/>
    <property type="match status" value="1"/>
</dbReference>
<comment type="caution">
    <text evidence="5">The sequence shown here is derived from an EMBL/GenBank/DDBJ whole genome shotgun (WGS) entry which is preliminary data.</text>
</comment>
<dbReference type="Proteomes" id="UP000441336">
    <property type="component" value="Unassembled WGS sequence"/>
</dbReference>
<evidence type="ECO:0000313" key="5">
    <source>
        <dbReference type="EMBL" id="MVN75037.1"/>
    </source>
</evidence>
<keyword evidence="1 5" id="KW-0378">Hydrolase</keyword>
<gene>
    <name evidence="5" type="ORF">GO988_01720</name>
</gene>
<proteinExistence type="predicted"/>
<organism evidence="5 6">
    <name type="scientific">Hymenobacter ginkgonis</name>
    <dbReference type="NCBI Taxonomy" id="2682976"/>
    <lineage>
        <taxon>Bacteria</taxon>
        <taxon>Pseudomonadati</taxon>
        <taxon>Bacteroidota</taxon>
        <taxon>Cytophagia</taxon>
        <taxon>Cytophagales</taxon>
        <taxon>Hymenobacteraceae</taxon>
        <taxon>Hymenobacter</taxon>
    </lineage>
</organism>
<evidence type="ECO:0000259" key="4">
    <source>
        <dbReference type="Pfam" id="PF12146"/>
    </source>
</evidence>
<dbReference type="GO" id="GO:0016042">
    <property type="term" value="P:lipid catabolic process"/>
    <property type="evidence" value="ECO:0007669"/>
    <property type="project" value="UniProtKB-KW"/>
</dbReference>
<dbReference type="Pfam" id="PF12146">
    <property type="entry name" value="Hydrolase_4"/>
    <property type="match status" value="1"/>
</dbReference>
<dbReference type="PANTHER" id="PTHR10272:SF0">
    <property type="entry name" value="PLATELET-ACTIVATING FACTOR ACETYLHYDROLASE"/>
    <property type="match status" value="1"/>
</dbReference>
<keyword evidence="6" id="KW-1185">Reference proteome</keyword>